<comment type="similarity">
    <text evidence="2 5">Belongs to the RxLR effector family.</text>
</comment>
<organism evidence="6 7">
    <name type="scientific">Phytophthora palmivora</name>
    <dbReference type="NCBI Taxonomy" id="4796"/>
    <lineage>
        <taxon>Eukaryota</taxon>
        <taxon>Sar</taxon>
        <taxon>Stramenopiles</taxon>
        <taxon>Oomycota</taxon>
        <taxon>Peronosporomycetes</taxon>
        <taxon>Peronosporales</taxon>
        <taxon>Peronosporaceae</taxon>
        <taxon>Phytophthora</taxon>
    </lineage>
</organism>
<dbReference type="InterPro" id="IPR031825">
    <property type="entry name" value="RXLR"/>
</dbReference>
<accession>A0A2P4Y769</accession>
<evidence type="ECO:0000256" key="3">
    <source>
        <dbReference type="ARBA" id="ARBA00022525"/>
    </source>
</evidence>
<dbReference type="Proteomes" id="UP000237271">
    <property type="component" value="Unassembled WGS sequence"/>
</dbReference>
<evidence type="ECO:0000256" key="4">
    <source>
        <dbReference type="ARBA" id="ARBA00022729"/>
    </source>
</evidence>
<evidence type="ECO:0000313" key="7">
    <source>
        <dbReference type="Proteomes" id="UP000237271"/>
    </source>
</evidence>
<dbReference type="AlphaFoldDB" id="A0A2P4Y769"/>
<evidence type="ECO:0000256" key="5">
    <source>
        <dbReference type="RuleBase" id="RU367124"/>
    </source>
</evidence>
<reference evidence="6 7" key="1">
    <citation type="journal article" date="2017" name="Genome Biol. Evol.">
        <title>Phytophthora megakarya and P. palmivora, closely related causal agents of cacao black pod rot, underwent increases in genome sizes and gene numbers by different mechanisms.</title>
        <authorList>
            <person name="Ali S.S."/>
            <person name="Shao J."/>
            <person name="Lary D.J."/>
            <person name="Kronmiller B."/>
            <person name="Shen D."/>
            <person name="Strem M.D."/>
            <person name="Amoako-Attah I."/>
            <person name="Akrofi A.Y."/>
            <person name="Begoude B.A."/>
            <person name="Ten Hoopen G.M."/>
            <person name="Coulibaly K."/>
            <person name="Kebe B.I."/>
            <person name="Melnick R.L."/>
            <person name="Guiltinan M.J."/>
            <person name="Tyler B.M."/>
            <person name="Meinhardt L.W."/>
            <person name="Bailey B.A."/>
        </authorList>
    </citation>
    <scope>NUCLEOTIDE SEQUENCE [LARGE SCALE GENOMIC DNA]</scope>
    <source>
        <strain evidence="7">sbr112.9</strain>
    </source>
</reference>
<sequence>MVMTIRFFFYVALATAVLTSNAIVSATKESQLVSKSGPDIVATNQIDFRVRFLRVPREQVDDKTSRIATNEERTKSTGQNIIKELKIKNENLKKLAVAANKAQTSPQRLAAVAKKMKRTPPKAPPQLNSVEYQKFARLFKENQTPELLRKLGKLKHAMLAKYEEFHKAATIALKKQKTAA</sequence>
<name>A0A2P4Y769_9STRA</name>
<comment type="subcellular location">
    <subcellularLocation>
        <location evidence="1 5">Secreted</location>
    </subcellularLocation>
</comment>
<keyword evidence="7" id="KW-1185">Reference proteome</keyword>
<proteinExistence type="inferred from homology"/>
<feature type="chain" id="PRO_5044994327" description="RxLR effector protein" evidence="5">
    <location>
        <begin position="23"/>
        <end position="180"/>
    </location>
</feature>
<comment type="domain">
    <text evidence="5">The RxLR-dEER motif acts to carry the protein into the host cell cytoplasm through binding to cell surface phosphatidylinositol-3-phosphate.</text>
</comment>
<feature type="signal peptide" evidence="5">
    <location>
        <begin position="1"/>
        <end position="22"/>
    </location>
</feature>
<dbReference type="EMBL" id="NCKW01005053">
    <property type="protein sequence ID" value="POM73654.1"/>
    <property type="molecule type" value="Genomic_DNA"/>
</dbReference>
<comment type="function">
    <text evidence="5">Effector that suppresses plant defense responses during pathogen infection.</text>
</comment>
<evidence type="ECO:0000256" key="2">
    <source>
        <dbReference type="ARBA" id="ARBA00010400"/>
    </source>
</evidence>
<evidence type="ECO:0000256" key="1">
    <source>
        <dbReference type="ARBA" id="ARBA00004613"/>
    </source>
</evidence>
<keyword evidence="4 5" id="KW-0732">Signal</keyword>
<keyword evidence="3 5" id="KW-0964">Secreted</keyword>
<protein>
    <recommendedName>
        <fullName evidence="5">RxLR effector protein</fullName>
    </recommendedName>
</protein>
<comment type="caution">
    <text evidence="6">The sequence shown here is derived from an EMBL/GenBank/DDBJ whole genome shotgun (WGS) entry which is preliminary data.</text>
</comment>
<gene>
    <name evidence="6" type="ORF">PHPALM_9480</name>
</gene>
<evidence type="ECO:0000313" key="6">
    <source>
        <dbReference type="EMBL" id="POM73654.1"/>
    </source>
</evidence>
<dbReference type="Pfam" id="PF16810">
    <property type="entry name" value="RXLR"/>
    <property type="match status" value="1"/>
</dbReference>